<evidence type="ECO:0000313" key="2">
    <source>
        <dbReference type="EMBL" id="GEV40350.1"/>
    </source>
</evidence>
<proteinExistence type="predicted"/>
<evidence type="ECO:0000256" key="1">
    <source>
        <dbReference type="SAM" id="MobiDB-lite"/>
    </source>
</evidence>
<name>A0A699GNN2_TANCI</name>
<sequence>MSTLSQFALACNFIVLKKVLVVMFENDNKHDFNLVIDMHTKLNDLGMCIRQRVELIFDVEKQGYSTEVFKTVKLLKDLQETDNEKARSFMKVINETELKILEKISLIIQFCLIEDEELFGKLVDDDAVRVCLLLALEVIFIRNKLVDEVLDTLMCLVEKLVVWNDFRWGEYIWRHLYDQIMNVVNKNKWKRLKGLSKSRNYVPTYTLSGFVWSLSLIWWNRDPEIIPGGLAWSRKQLFKRSDYSLLFGNDSHVNLDLTPTISEQQTFWYMAFRKFYMSYIPRSPPKTYTNLFDDYMKKLSSSRKRGEIDTRDLSIIRRCDTTSVEEIRLKDGVISKLNSWVFKLEAIIKVLGRERKGVSLEYVIQEESRLKQEEEERCCLKEHKMMKALFLKTLQEEVQRRDEKEKMLKYEEEKKKRRHELMNLYHWKLSVSKISNWKRTQRSSAFSAYYWGNTFTMAENDRPLNTLNDQNKNLFLKYVTPWFEDLLSYNQATDRVHLTDAFDIFLSRQGHFVVDSIPSWYADGSLYKVSWCDVEEMDDFMNRISSSKPSTPPTLYTRPSTRPSYSTRTSRSAMNVRKAECSNCKFLAEKIKTLEAKIKILEGTLKMERHPENHTIESAAILHELYNDMRKLGLK</sequence>
<dbReference type="EMBL" id="BKCJ010022535">
    <property type="protein sequence ID" value="GEV40350.1"/>
    <property type="molecule type" value="Genomic_DNA"/>
</dbReference>
<protein>
    <recommendedName>
        <fullName evidence="3">Phospholipase-like protein</fullName>
    </recommendedName>
</protein>
<accession>A0A699GNN2</accession>
<comment type="caution">
    <text evidence="2">The sequence shown here is derived from an EMBL/GenBank/DDBJ whole genome shotgun (WGS) entry which is preliminary data.</text>
</comment>
<organism evidence="2">
    <name type="scientific">Tanacetum cinerariifolium</name>
    <name type="common">Dalmatian daisy</name>
    <name type="synonym">Chrysanthemum cinerariifolium</name>
    <dbReference type="NCBI Taxonomy" id="118510"/>
    <lineage>
        <taxon>Eukaryota</taxon>
        <taxon>Viridiplantae</taxon>
        <taxon>Streptophyta</taxon>
        <taxon>Embryophyta</taxon>
        <taxon>Tracheophyta</taxon>
        <taxon>Spermatophyta</taxon>
        <taxon>Magnoliopsida</taxon>
        <taxon>eudicotyledons</taxon>
        <taxon>Gunneridae</taxon>
        <taxon>Pentapetalae</taxon>
        <taxon>asterids</taxon>
        <taxon>campanulids</taxon>
        <taxon>Asterales</taxon>
        <taxon>Asteraceae</taxon>
        <taxon>Asteroideae</taxon>
        <taxon>Anthemideae</taxon>
        <taxon>Anthemidinae</taxon>
        <taxon>Tanacetum</taxon>
    </lineage>
</organism>
<dbReference type="PANTHER" id="PTHR48449:SF1">
    <property type="entry name" value="DUF1985 DOMAIN-CONTAINING PROTEIN"/>
    <property type="match status" value="1"/>
</dbReference>
<evidence type="ECO:0008006" key="3">
    <source>
        <dbReference type="Google" id="ProtNLM"/>
    </source>
</evidence>
<dbReference type="PANTHER" id="PTHR48449">
    <property type="entry name" value="DUF1985 DOMAIN-CONTAINING PROTEIN"/>
    <property type="match status" value="1"/>
</dbReference>
<gene>
    <name evidence="2" type="ORF">Tci_112327</name>
</gene>
<feature type="region of interest" description="Disordered" evidence="1">
    <location>
        <begin position="546"/>
        <end position="569"/>
    </location>
</feature>
<feature type="compositionally biased region" description="Low complexity" evidence="1">
    <location>
        <begin position="556"/>
        <end position="569"/>
    </location>
</feature>
<dbReference type="AlphaFoldDB" id="A0A699GNN2"/>
<reference evidence="2" key="1">
    <citation type="journal article" date="2019" name="Sci. Rep.">
        <title>Draft genome of Tanacetum cinerariifolium, the natural source of mosquito coil.</title>
        <authorList>
            <person name="Yamashiro T."/>
            <person name="Shiraishi A."/>
            <person name="Satake H."/>
            <person name="Nakayama K."/>
        </authorList>
    </citation>
    <scope>NUCLEOTIDE SEQUENCE</scope>
</reference>